<sequence length="150" mass="16733">MTAASSNALLNDLLVELHRSLVQYVLEAWLWSAPQAAPLKGAVLSLSERQRQDAGKIVALLQDRAHSLDFGQYDHDFPRMNYVAIEFLFAQLCDNQNSLVQKLEQSLPKLKTDPEAHALIVEILKSQRSGLEKLWSVDLPGGSAPPAWMK</sequence>
<gene>
    <name evidence="1" type="ORF">SAMN05421753_106130</name>
</gene>
<dbReference type="STRING" id="1576369.SAMN05421753_106130"/>
<keyword evidence="2" id="KW-1185">Reference proteome</keyword>
<dbReference type="AlphaFoldDB" id="A0A1I3G1H1"/>
<proteinExistence type="predicted"/>
<dbReference type="Proteomes" id="UP000199518">
    <property type="component" value="Unassembled WGS sequence"/>
</dbReference>
<evidence type="ECO:0000313" key="1">
    <source>
        <dbReference type="EMBL" id="SFI17299.1"/>
    </source>
</evidence>
<dbReference type="EMBL" id="FOQD01000006">
    <property type="protein sequence ID" value="SFI17299.1"/>
    <property type="molecule type" value="Genomic_DNA"/>
</dbReference>
<evidence type="ECO:0000313" key="2">
    <source>
        <dbReference type="Proteomes" id="UP000199518"/>
    </source>
</evidence>
<dbReference type="RefSeq" id="WP_092049535.1">
    <property type="nucleotide sequence ID" value="NZ_FOQD01000006.1"/>
</dbReference>
<protein>
    <recommendedName>
        <fullName evidence="3">Bacterioferritin</fullName>
    </recommendedName>
</protein>
<reference evidence="2" key="1">
    <citation type="submission" date="2016-10" db="EMBL/GenBank/DDBJ databases">
        <authorList>
            <person name="Varghese N."/>
            <person name="Submissions S."/>
        </authorList>
    </citation>
    <scope>NUCLEOTIDE SEQUENCE [LARGE SCALE GENOMIC DNA]</scope>
    <source>
        <strain evidence="2">DSM 26348</strain>
    </source>
</reference>
<accession>A0A1I3G1H1</accession>
<evidence type="ECO:0008006" key="3">
    <source>
        <dbReference type="Google" id="ProtNLM"/>
    </source>
</evidence>
<dbReference type="OrthoDB" id="287757at2"/>
<organism evidence="1 2">
    <name type="scientific">Planctomicrobium piriforme</name>
    <dbReference type="NCBI Taxonomy" id="1576369"/>
    <lineage>
        <taxon>Bacteria</taxon>
        <taxon>Pseudomonadati</taxon>
        <taxon>Planctomycetota</taxon>
        <taxon>Planctomycetia</taxon>
        <taxon>Planctomycetales</taxon>
        <taxon>Planctomycetaceae</taxon>
        <taxon>Planctomicrobium</taxon>
    </lineage>
</organism>
<name>A0A1I3G1H1_9PLAN</name>